<feature type="domain" description="SAM" evidence="10">
    <location>
        <begin position="533"/>
        <end position="601"/>
    </location>
</feature>
<evidence type="ECO:0000259" key="10">
    <source>
        <dbReference type="SMART" id="SM00454"/>
    </source>
</evidence>
<organism evidence="11 12">
    <name type="scientific">Nicrophorus vespilloides</name>
    <name type="common">Boreal carrion beetle</name>
    <dbReference type="NCBI Taxonomy" id="110193"/>
    <lineage>
        <taxon>Eukaryota</taxon>
        <taxon>Metazoa</taxon>
        <taxon>Ecdysozoa</taxon>
        <taxon>Arthropoda</taxon>
        <taxon>Hexapoda</taxon>
        <taxon>Insecta</taxon>
        <taxon>Pterygota</taxon>
        <taxon>Neoptera</taxon>
        <taxon>Endopterygota</taxon>
        <taxon>Coleoptera</taxon>
        <taxon>Polyphaga</taxon>
        <taxon>Staphyliniformia</taxon>
        <taxon>Silphidae</taxon>
        <taxon>Nicrophorinae</taxon>
        <taxon>Nicrophorus</taxon>
    </lineage>
</organism>
<dbReference type="InterPro" id="IPR001660">
    <property type="entry name" value="SAM"/>
</dbReference>
<dbReference type="CDD" id="cd20092">
    <property type="entry name" value="MBT_dScm-like_rpt2"/>
    <property type="match status" value="1"/>
</dbReference>
<feature type="repeat" description="MBT" evidence="8">
    <location>
        <begin position="125"/>
        <end position="223"/>
    </location>
</feature>
<evidence type="ECO:0000256" key="7">
    <source>
        <dbReference type="ARBA" id="ARBA00023242"/>
    </source>
</evidence>
<dbReference type="Pfam" id="PF02820">
    <property type="entry name" value="MBT"/>
    <property type="match status" value="2"/>
</dbReference>
<feature type="region of interest" description="Disordered" evidence="9">
    <location>
        <begin position="495"/>
        <end position="527"/>
    </location>
</feature>
<keyword evidence="4" id="KW-0677">Repeat</keyword>
<evidence type="ECO:0000313" key="11">
    <source>
        <dbReference type="Proteomes" id="UP000695000"/>
    </source>
</evidence>
<gene>
    <name evidence="12" type="primary">LOC108564455</name>
</gene>
<proteinExistence type="inferred from homology"/>
<evidence type="ECO:0000256" key="4">
    <source>
        <dbReference type="ARBA" id="ARBA00022737"/>
    </source>
</evidence>
<dbReference type="InterPro" id="IPR004092">
    <property type="entry name" value="Mbt"/>
</dbReference>
<accession>A0ABM1MXQ0</accession>
<reference evidence="12" key="1">
    <citation type="submission" date="2025-08" db="UniProtKB">
        <authorList>
            <consortium name="RefSeq"/>
        </authorList>
    </citation>
    <scope>IDENTIFICATION</scope>
    <source>
        <tissue evidence="12">Whole Larva</tissue>
    </source>
</reference>
<feature type="repeat" description="MBT" evidence="8">
    <location>
        <begin position="231"/>
        <end position="332"/>
    </location>
</feature>
<evidence type="ECO:0000256" key="5">
    <source>
        <dbReference type="ARBA" id="ARBA00023015"/>
    </source>
</evidence>
<evidence type="ECO:0000256" key="3">
    <source>
        <dbReference type="ARBA" id="ARBA00022491"/>
    </source>
</evidence>
<dbReference type="Pfam" id="PF00536">
    <property type="entry name" value="SAM_1"/>
    <property type="match status" value="1"/>
</dbReference>
<keyword evidence="11" id="KW-1185">Reference proteome</keyword>
<dbReference type="InterPro" id="IPR047531">
    <property type="entry name" value="SAM_Scm-like"/>
</dbReference>
<comment type="similarity">
    <text evidence="2">Belongs to the SCM family.</text>
</comment>
<dbReference type="SMART" id="SM00561">
    <property type="entry name" value="MBT"/>
    <property type="match status" value="2"/>
</dbReference>
<evidence type="ECO:0000256" key="2">
    <source>
        <dbReference type="ARBA" id="ARBA00008469"/>
    </source>
</evidence>
<dbReference type="SUPFAM" id="SSF63748">
    <property type="entry name" value="Tudor/PWWP/MBT"/>
    <property type="match status" value="2"/>
</dbReference>
<dbReference type="RefSeq" id="XP_017779350.1">
    <property type="nucleotide sequence ID" value="XM_017923861.1"/>
</dbReference>
<comment type="subcellular location">
    <subcellularLocation>
        <location evidence="1">Nucleus</location>
    </subcellularLocation>
</comment>
<protein>
    <submittedName>
        <fullName evidence="12">Polycomb protein Scm</fullName>
    </submittedName>
</protein>
<dbReference type="InterPro" id="IPR021987">
    <property type="entry name" value="SLED"/>
</dbReference>
<dbReference type="PANTHER" id="PTHR12247">
    <property type="entry name" value="POLYCOMB GROUP PROTEIN"/>
    <property type="match status" value="1"/>
</dbReference>
<name>A0ABM1MXQ0_NICVS</name>
<evidence type="ECO:0000313" key="12">
    <source>
        <dbReference type="RefSeq" id="XP_017779350.1"/>
    </source>
</evidence>
<keyword evidence="6" id="KW-0804">Transcription</keyword>
<dbReference type="Pfam" id="PF12140">
    <property type="entry name" value="SLED"/>
    <property type="match status" value="1"/>
</dbReference>
<dbReference type="Proteomes" id="UP000695000">
    <property type="component" value="Unplaced"/>
</dbReference>
<dbReference type="SMART" id="SM00454">
    <property type="entry name" value="SAM"/>
    <property type="match status" value="1"/>
</dbReference>
<dbReference type="Gene3D" id="2.30.30.140">
    <property type="match status" value="2"/>
</dbReference>
<dbReference type="PROSITE" id="PS51079">
    <property type="entry name" value="MBT"/>
    <property type="match status" value="2"/>
</dbReference>
<keyword evidence="7" id="KW-0539">Nucleus</keyword>
<dbReference type="Gene3D" id="3.90.1150.190">
    <property type="entry name" value="SLED domain"/>
    <property type="match status" value="1"/>
</dbReference>
<dbReference type="CDD" id="cd09578">
    <property type="entry name" value="SAM_Scm"/>
    <property type="match status" value="1"/>
</dbReference>
<evidence type="ECO:0000256" key="9">
    <source>
        <dbReference type="SAM" id="MobiDB-lite"/>
    </source>
</evidence>
<dbReference type="Gene3D" id="1.10.150.50">
    <property type="entry name" value="Transcription Factor, Ets-1"/>
    <property type="match status" value="1"/>
</dbReference>
<dbReference type="InterPro" id="IPR013761">
    <property type="entry name" value="SAM/pointed_sf"/>
</dbReference>
<dbReference type="PANTHER" id="PTHR12247:SF132">
    <property type="entry name" value="POLYCOMB PROTEIN SCM"/>
    <property type="match status" value="1"/>
</dbReference>
<evidence type="ECO:0000256" key="8">
    <source>
        <dbReference type="PROSITE-ProRule" id="PRU00459"/>
    </source>
</evidence>
<dbReference type="GeneID" id="108564455"/>
<dbReference type="InterPro" id="IPR050548">
    <property type="entry name" value="PcG_chromatin_remod_factors"/>
</dbReference>
<keyword evidence="3" id="KW-0678">Repressor</keyword>
<sequence>MSTLNNNGTVKARPGRPPKKPISCTWCNEGKLSLKYVYPSKYGNKEFCSKNCLAEYSKYIKGACLQCNNVIQGNTNPSKDYCSVHCMNKHQKRPEMHGRVLAVAPTPNTDSGSPGPFQYETFQTFDWEEYLKETNSTQAPSGCFKQSPEPPQNDFKAGMKLEALDPRNVTSTCIATVISVLGPRLRLRLDGSDNKNDFWRLVNSNEIHPIGHCEKSGGMLQPPLGFRMNASSWPMFLLKTLNGAEMAPGKIFLKEPAGPKANLFQVGQKLEAVDKKNPQLICTATVGAVKNEQIHVTFDGWRGAFDYWCRYDSRDIFPVGWCAKSGHPVQPPGQKNNGGANKFKLKPNNAMPTIMPVITSTAEVVQSPEADTSAPPPPPVVIYTHKSCRGGALIDSFMLPPTIEDTSLVDLSKKLVREMLNVSNKAEKILARLGGLRGEELVITHNGSTYTIKLPSLTRPMDLENVFQTFSTTLGCCQNLFSLKQLTECSHCDIKAPPAKKKPPPEQEAATSTTVTEAPLSESPVTSLNKIPTGEWGIEEVIQFIESTDPCLGVHAELFRKHEIDGKALLLLNSDMMMKYMGLKLGPALKICNLVARLKGRRHL</sequence>
<keyword evidence="5" id="KW-0805">Transcription regulation</keyword>
<dbReference type="InterPro" id="IPR038348">
    <property type="entry name" value="SLED_sf"/>
</dbReference>
<dbReference type="SUPFAM" id="SSF47769">
    <property type="entry name" value="SAM/Pointed domain"/>
    <property type="match status" value="1"/>
</dbReference>
<evidence type="ECO:0000256" key="6">
    <source>
        <dbReference type="ARBA" id="ARBA00023163"/>
    </source>
</evidence>
<evidence type="ECO:0000256" key="1">
    <source>
        <dbReference type="ARBA" id="ARBA00004123"/>
    </source>
</evidence>